<evidence type="ECO:0008006" key="4">
    <source>
        <dbReference type="Google" id="ProtNLM"/>
    </source>
</evidence>
<evidence type="ECO:0000256" key="1">
    <source>
        <dbReference type="SAM" id="Phobius"/>
    </source>
</evidence>
<keyword evidence="1" id="KW-0472">Membrane</keyword>
<feature type="transmembrane region" description="Helical" evidence="1">
    <location>
        <begin position="77"/>
        <end position="95"/>
    </location>
</feature>
<feature type="transmembrane region" description="Helical" evidence="1">
    <location>
        <begin position="47"/>
        <end position="71"/>
    </location>
</feature>
<keyword evidence="1" id="KW-1133">Transmembrane helix</keyword>
<dbReference type="RefSeq" id="WP_216249709.1">
    <property type="nucleotide sequence ID" value="NZ_JAZHFS010000004.1"/>
</dbReference>
<gene>
    <name evidence="2" type="ORF">SJI18_06055</name>
</gene>
<dbReference type="EMBL" id="JAZHFS010000004">
    <property type="protein sequence ID" value="MEF2111874.1"/>
    <property type="molecule type" value="Genomic_DNA"/>
</dbReference>
<comment type="caution">
    <text evidence="2">The sequence shown here is derived from an EMBL/GenBank/DDBJ whole genome shotgun (WGS) entry which is preliminary data.</text>
</comment>
<accession>A0ABU7UM12</accession>
<proteinExistence type="predicted"/>
<evidence type="ECO:0000313" key="3">
    <source>
        <dbReference type="Proteomes" id="UP001498469"/>
    </source>
</evidence>
<dbReference type="Proteomes" id="UP001498469">
    <property type="component" value="Unassembled WGS sequence"/>
</dbReference>
<keyword evidence="1" id="KW-0812">Transmembrane</keyword>
<protein>
    <recommendedName>
        <fullName evidence="4">SdpI/YhfL protein family protein</fullName>
    </recommendedName>
</protein>
<name>A0ABU7UM12_9CLOT</name>
<feature type="transmembrane region" description="Helical" evidence="1">
    <location>
        <begin position="6"/>
        <end position="26"/>
    </location>
</feature>
<evidence type="ECO:0000313" key="2">
    <source>
        <dbReference type="EMBL" id="MEF2111874.1"/>
    </source>
</evidence>
<sequence>MNWIGILPVVIGVIYLIYSVLFGDKVNYYNRRFSRRNKMTIIKSSEFLRVQLNFSILNSIFCIISGLLIIIFNLNSLFILVVAIVSSLMDFLLVVKSKMKGYVDYKYN</sequence>
<reference evidence="2 3" key="1">
    <citation type="submission" date="2023-11" db="EMBL/GenBank/DDBJ databases">
        <title>Draft genome sequence of a psychrophilic Clostridium strain from permafrost water brine.</title>
        <authorList>
            <person name="Shcherbakova V.A."/>
            <person name="Trubitsyn V.E."/>
            <person name="Zakharyuk A.G."/>
        </authorList>
    </citation>
    <scope>NUCLEOTIDE SEQUENCE [LARGE SCALE GENOMIC DNA]</scope>
    <source>
        <strain evidence="2 3">14F</strain>
    </source>
</reference>
<keyword evidence="3" id="KW-1185">Reference proteome</keyword>
<organism evidence="2 3">
    <name type="scientific">Clostridium frigoriphilum</name>
    <dbReference type="NCBI Taxonomy" id="443253"/>
    <lineage>
        <taxon>Bacteria</taxon>
        <taxon>Bacillati</taxon>
        <taxon>Bacillota</taxon>
        <taxon>Clostridia</taxon>
        <taxon>Eubacteriales</taxon>
        <taxon>Clostridiaceae</taxon>
        <taxon>Clostridium</taxon>
    </lineage>
</organism>